<sequence>MSTEENTTSASEDMKRKFKEALDKKNAAQHPGEGHLDGHSPVDRTQGRAGHKREFRRKSG</sequence>
<evidence type="ECO:0000256" key="1">
    <source>
        <dbReference type="SAM" id="MobiDB-lite"/>
    </source>
</evidence>
<evidence type="ECO:0000313" key="2">
    <source>
        <dbReference type="EMBL" id="WPR88759.1"/>
    </source>
</evidence>
<feature type="compositionally biased region" description="Basic and acidic residues" evidence="1">
    <location>
        <begin position="12"/>
        <end position="46"/>
    </location>
</feature>
<name>A0ABZ0SKS0_9MICO</name>
<feature type="compositionally biased region" description="Polar residues" evidence="1">
    <location>
        <begin position="1"/>
        <end position="11"/>
    </location>
</feature>
<feature type="compositionally biased region" description="Basic residues" evidence="1">
    <location>
        <begin position="49"/>
        <end position="60"/>
    </location>
</feature>
<evidence type="ECO:0000313" key="3">
    <source>
        <dbReference type="Proteomes" id="UP001323798"/>
    </source>
</evidence>
<dbReference type="EMBL" id="CP139368">
    <property type="protein sequence ID" value="WPR88759.1"/>
    <property type="molecule type" value="Genomic_DNA"/>
</dbReference>
<dbReference type="Pfam" id="PF17227">
    <property type="entry name" value="DUF5302"/>
    <property type="match status" value="1"/>
</dbReference>
<gene>
    <name evidence="2" type="ORF">SM116_13415</name>
</gene>
<protein>
    <submittedName>
        <fullName evidence="2">DUF5302 domain-containing protein</fullName>
    </submittedName>
</protein>
<reference evidence="2 3" key="1">
    <citation type="submission" date="2023-11" db="EMBL/GenBank/DDBJ databases">
        <title>Genome sequence of Microbacterium rhizosphaerae KACC 19337.</title>
        <authorList>
            <person name="Choi H."/>
            <person name="Kim S."/>
            <person name="Kim Y."/>
            <person name="Kwon S.-W."/>
            <person name="Heo J."/>
        </authorList>
    </citation>
    <scope>NUCLEOTIDE SEQUENCE [LARGE SCALE GENOMIC DNA]</scope>
    <source>
        <strain evidence="2 3">KACC 19337</strain>
    </source>
</reference>
<feature type="region of interest" description="Disordered" evidence="1">
    <location>
        <begin position="1"/>
        <end position="60"/>
    </location>
</feature>
<dbReference type="Proteomes" id="UP001323798">
    <property type="component" value="Chromosome"/>
</dbReference>
<keyword evidence="3" id="KW-1185">Reference proteome</keyword>
<accession>A0ABZ0SKS0</accession>
<proteinExistence type="predicted"/>
<dbReference type="RefSeq" id="WP_320941477.1">
    <property type="nucleotide sequence ID" value="NZ_BAABEU010000005.1"/>
</dbReference>
<organism evidence="2 3">
    <name type="scientific">Microbacterium rhizosphaerae</name>
    <dbReference type="NCBI Taxonomy" id="1678237"/>
    <lineage>
        <taxon>Bacteria</taxon>
        <taxon>Bacillati</taxon>
        <taxon>Actinomycetota</taxon>
        <taxon>Actinomycetes</taxon>
        <taxon>Micrococcales</taxon>
        <taxon>Microbacteriaceae</taxon>
        <taxon>Microbacterium</taxon>
    </lineage>
</organism>
<dbReference type="InterPro" id="IPR035172">
    <property type="entry name" value="DUF5302"/>
</dbReference>